<dbReference type="GO" id="GO:0003677">
    <property type="term" value="F:DNA binding"/>
    <property type="evidence" value="ECO:0007669"/>
    <property type="project" value="UniProtKB-KW"/>
</dbReference>
<evidence type="ECO:0000313" key="13">
    <source>
        <dbReference type="EMBL" id="GAJ28566.1"/>
    </source>
</evidence>
<dbReference type="SUPFAM" id="SSF52540">
    <property type="entry name" value="P-loop containing nucleoside triphosphate hydrolases"/>
    <property type="match status" value="1"/>
</dbReference>
<dbReference type="AlphaFoldDB" id="A0A023D435"/>
<keyword evidence="4 13" id="KW-0347">Helicase</keyword>
<evidence type="ECO:0000256" key="2">
    <source>
        <dbReference type="ARBA" id="ARBA00022763"/>
    </source>
</evidence>
<dbReference type="Gene3D" id="3.40.50.300">
    <property type="entry name" value="P-loop containing nucleotide triphosphate hydrolases"/>
    <property type="match status" value="2"/>
</dbReference>
<dbReference type="GO" id="GO:0006281">
    <property type="term" value="P:DNA repair"/>
    <property type="evidence" value="ECO:0007669"/>
    <property type="project" value="UniProtKB-KW"/>
</dbReference>
<keyword evidence="3" id="KW-0378">Hydrolase</keyword>
<dbReference type="Proteomes" id="UP000019760">
    <property type="component" value="Unassembled WGS sequence"/>
</dbReference>
<dbReference type="InterPro" id="IPR027417">
    <property type="entry name" value="P-loop_NTPase"/>
</dbReference>
<dbReference type="RefSeq" id="WP_042057326.1">
    <property type="nucleotide sequence ID" value="NZ_BAND01000031.1"/>
</dbReference>
<comment type="similarity">
    <text evidence="9">Belongs to the Lhr helicase family. Lhr-Core subfamily.</text>
</comment>
<evidence type="ECO:0000256" key="8">
    <source>
        <dbReference type="ARBA" id="ARBA00023235"/>
    </source>
</evidence>
<gene>
    <name evidence="13" type="ORF">Amme_031_028</name>
</gene>
<dbReference type="PIRSF" id="PIRSF037307">
    <property type="entry name" value="Lhr-like_helic_prd"/>
    <property type="match status" value="1"/>
</dbReference>
<evidence type="ECO:0000259" key="11">
    <source>
        <dbReference type="PROSITE" id="PS51192"/>
    </source>
</evidence>
<sequence length="848" mass="92951">MTLPALFSTWFTANGWHPYPHQIEMAALARKGQSALLIAPTGGGKTLAGFLPSLIELSETPPEQRRGIHTVYISPLKALTADIARTLSRPVAEMDLPVRIESRTGDTSAAARARQRAAPPDILLTTPESLALMLSWPDSPALFGNMRAVVIDEIHALYGTKRGDHLALCLARLSRLAPQARRTGLSATIADPATVAAFLAPGGEARRVRLVQARAGAPPDVRTLIPSGMADSEDWYLPWAGHMGVNAAQAVLSRIRAAGMSIVFVNTRAQAELIFQALWRINDETLPIALHHGSLEIEQRSRVETAMAEGKLRAIVATASLDLGIDWAGVDQILQIGAPKSVSRLMQRIGRANHRLDEPSRALLVPASRFEVLECEAARQAVAAGDLDGPAPRPGGLDVLAQHVLGMACAAPFTADVLYAEITSAGPYAALARADFDDVLAYVEHGGYALRAYDRHRRLVIDSLGQYWVRNEQVVRQYRMNIGTIVEAPMLRIRLRGGPVLGEVEEYFANQLTEGDSFVFGGEQLVFLGIRDMAIEVARGSGDRPKIPVYGGSWMAITSNLARRVRALLHDKRAWPTLPDPVREWLAAQARRSELPGEGGLLVETFPRHGHWHLVAYTFEGRNAHQTLGLLLTRRLERAGCGPLGFVATDYVIACWCLREPTDIAELFSEDMLGEDLDDWMAESSLLRRTFRNVAIIAGLVDRDLPSRRKTGRQITVSTDLLYDVLRKHQPDHILLRATWADAASGLTDLSRIAAMLRRAREGLVHRRLDHISPLAVPIMLEMGRERVGGMAEDELLAEAEMLMAEAIAPATNEPLPDTGHSGYRSRERRRPPADRTAGGRADRANRS</sequence>
<dbReference type="InterPro" id="IPR017170">
    <property type="entry name" value="Lhr-like"/>
</dbReference>
<keyword evidence="7" id="KW-0234">DNA repair</keyword>
<reference evidence="14" key="1">
    <citation type="journal article" date="2014" name="FEMS Microbiol. Lett.">
        <title>Draft Genomic DNA Sequence of the Facultatively Methylotrophic Bacterium Acidomonas methanolica type strain MB58.</title>
        <authorList>
            <person name="Higashiura N."/>
            <person name="Hadano H."/>
            <person name="Hirakawa H."/>
            <person name="Matsutani M."/>
            <person name="Takabe S."/>
            <person name="Matsushita K."/>
            <person name="Azuma Y."/>
        </authorList>
    </citation>
    <scope>NUCLEOTIDE SEQUENCE [LARGE SCALE GENOMIC DNA]</scope>
    <source>
        <strain evidence="14">MB58</strain>
    </source>
</reference>
<evidence type="ECO:0000256" key="10">
    <source>
        <dbReference type="SAM" id="MobiDB-lite"/>
    </source>
</evidence>
<dbReference type="EMBL" id="BAND01000031">
    <property type="protein sequence ID" value="GAJ28566.1"/>
    <property type="molecule type" value="Genomic_DNA"/>
</dbReference>
<dbReference type="SMART" id="SM00490">
    <property type="entry name" value="HELICc"/>
    <property type="match status" value="1"/>
</dbReference>
<dbReference type="GO" id="GO:0016887">
    <property type="term" value="F:ATP hydrolysis activity"/>
    <property type="evidence" value="ECO:0007669"/>
    <property type="project" value="TreeGrafter"/>
</dbReference>
<dbReference type="SMART" id="SM00487">
    <property type="entry name" value="DEXDc"/>
    <property type="match status" value="1"/>
</dbReference>
<proteinExistence type="inferred from homology"/>
<dbReference type="InterPro" id="IPR014001">
    <property type="entry name" value="Helicase_ATP-bd"/>
</dbReference>
<protein>
    <submittedName>
        <fullName evidence="13">Helicase</fullName>
    </submittedName>
</protein>
<evidence type="ECO:0000313" key="14">
    <source>
        <dbReference type="Proteomes" id="UP000019760"/>
    </source>
</evidence>
<feature type="domain" description="Helicase ATP-binding" evidence="11">
    <location>
        <begin position="26"/>
        <end position="199"/>
    </location>
</feature>
<keyword evidence="6" id="KW-0238">DNA-binding</keyword>
<dbReference type="NCBIfam" id="TIGR04121">
    <property type="entry name" value="DEXH_lig_assoc"/>
    <property type="match status" value="1"/>
</dbReference>
<keyword evidence="8" id="KW-0413">Isomerase</keyword>
<dbReference type="PROSITE" id="PS51194">
    <property type="entry name" value="HELICASE_CTER"/>
    <property type="match status" value="1"/>
</dbReference>
<keyword evidence="5" id="KW-0067">ATP-binding</keyword>
<dbReference type="InterPro" id="IPR001650">
    <property type="entry name" value="Helicase_C-like"/>
</dbReference>
<evidence type="ECO:0000256" key="1">
    <source>
        <dbReference type="ARBA" id="ARBA00022741"/>
    </source>
</evidence>
<dbReference type="InterPro" id="IPR045628">
    <property type="entry name" value="Lhr_WH_dom"/>
</dbReference>
<dbReference type="PROSITE" id="PS51192">
    <property type="entry name" value="HELICASE_ATP_BIND_1"/>
    <property type="match status" value="1"/>
</dbReference>
<keyword evidence="1" id="KW-0547">Nucleotide-binding</keyword>
<keyword evidence="14" id="KW-1185">Reference proteome</keyword>
<dbReference type="Pfam" id="PF00270">
    <property type="entry name" value="DEAD"/>
    <property type="match status" value="1"/>
</dbReference>
<evidence type="ECO:0000256" key="6">
    <source>
        <dbReference type="ARBA" id="ARBA00023125"/>
    </source>
</evidence>
<dbReference type="Pfam" id="PF19306">
    <property type="entry name" value="WHD_Lhr"/>
    <property type="match status" value="1"/>
</dbReference>
<dbReference type="PANTHER" id="PTHR47962">
    <property type="entry name" value="ATP-DEPENDENT HELICASE LHR-RELATED-RELATED"/>
    <property type="match status" value="1"/>
</dbReference>
<dbReference type="GO" id="GO:0004386">
    <property type="term" value="F:helicase activity"/>
    <property type="evidence" value="ECO:0007669"/>
    <property type="project" value="UniProtKB-KW"/>
</dbReference>
<comment type="caution">
    <text evidence="13">The sequence shown here is derived from an EMBL/GenBank/DDBJ whole genome shotgun (WGS) entry which is preliminary data.</text>
</comment>
<evidence type="ECO:0000256" key="9">
    <source>
        <dbReference type="ARBA" id="ARBA00093467"/>
    </source>
</evidence>
<evidence type="ECO:0000256" key="7">
    <source>
        <dbReference type="ARBA" id="ARBA00023204"/>
    </source>
</evidence>
<name>A0A023D435_ACIMT</name>
<organism evidence="13 14">
    <name type="scientific">Acidomonas methanolica NBRC 104435</name>
    <dbReference type="NCBI Taxonomy" id="1231351"/>
    <lineage>
        <taxon>Bacteria</taxon>
        <taxon>Pseudomonadati</taxon>
        <taxon>Pseudomonadota</taxon>
        <taxon>Alphaproteobacteria</taxon>
        <taxon>Acetobacterales</taxon>
        <taxon>Acetobacteraceae</taxon>
        <taxon>Acidomonas</taxon>
    </lineage>
</organism>
<dbReference type="InterPro" id="IPR011545">
    <property type="entry name" value="DEAD/DEAH_box_helicase_dom"/>
</dbReference>
<accession>A0A023D435</accession>
<evidence type="ECO:0000259" key="12">
    <source>
        <dbReference type="PROSITE" id="PS51194"/>
    </source>
</evidence>
<dbReference type="PANTHER" id="PTHR47962:SF3">
    <property type="entry name" value="LARGE ATP-DEPENDENT HELICASE-RELATED PROTEIN"/>
    <property type="match status" value="1"/>
</dbReference>
<dbReference type="InterPro" id="IPR013701">
    <property type="entry name" value="Lhr-like_DEAD/DEAH_assoc"/>
</dbReference>
<dbReference type="Pfam" id="PF00271">
    <property type="entry name" value="Helicase_C"/>
    <property type="match status" value="1"/>
</dbReference>
<dbReference type="OrthoDB" id="9815222at2"/>
<feature type="region of interest" description="Disordered" evidence="10">
    <location>
        <begin position="808"/>
        <end position="848"/>
    </location>
</feature>
<evidence type="ECO:0000256" key="3">
    <source>
        <dbReference type="ARBA" id="ARBA00022801"/>
    </source>
</evidence>
<dbReference type="InterPro" id="IPR026362">
    <property type="entry name" value="DEXH_lig_assoc"/>
</dbReference>
<feature type="domain" description="Helicase C-terminal" evidence="12">
    <location>
        <begin position="247"/>
        <end position="398"/>
    </location>
</feature>
<dbReference type="Pfam" id="PF08494">
    <property type="entry name" value="DEAD_assoc"/>
    <property type="match status" value="1"/>
</dbReference>
<keyword evidence="2" id="KW-0227">DNA damage</keyword>
<evidence type="ECO:0000256" key="4">
    <source>
        <dbReference type="ARBA" id="ARBA00022806"/>
    </source>
</evidence>
<dbReference type="InterPro" id="IPR052511">
    <property type="entry name" value="ATP-dep_Helicase"/>
</dbReference>
<evidence type="ECO:0000256" key="5">
    <source>
        <dbReference type="ARBA" id="ARBA00022840"/>
    </source>
</evidence>
<reference evidence="13 14" key="2">
    <citation type="journal article" date="2014" name="FEMS Microbiol. Lett.">
        <title>Draft genomic DNA sequence of the facultatively methylotrophic bacterium Acidomonas methanolica type strain MB58.</title>
        <authorList>
            <person name="Higashiura N."/>
            <person name="Hadano H."/>
            <person name="Hirakawa H."/>
            <person name="Matsutani M."/>
            <person name="Takabe S."/>
            <person name="Matsushita K."/>
            <person name="Azuma Y."/>
        </authorList>
    </citation>
    <scope>NUCLEOTIDE SEQUENCE [LARGE SCALE GENOMIC DNA]</scope>
    <source>
        <strain evidence="13 14">MB58</strain>
    </source>
</reference>
<dbReference type="GO" id="GO:0005524">
    <property type="term" value="F:ATP binding"/>
    <property type="evidence" value="ECO:0007669"/>
    <property type="project" value="UniProtKB-KW"/>
</dbReference>